<dbReference type="AlphaFoldDB" id="A0A160T6Z6"/>
<dbReference type="EMBL" id="LN890656">
    <property type="protein sequence ID" value="CUS06176.1"/>
    <property type="molecule type" value="Genomic_DNA"/>
</dbReference>
<dbReference type="Pfam" id="PF02230">
    <property type="entry name" value="Abhydrolase_2"/>
    <property type="match status" value="1"/>
</dbReference>
<dbReference type="InterPro" id="IPR003140">
    <property type="entry name" value="PLipase/COase/thioEstase"/>
</dbReference>
<dbReference type="InterPro" id="IPR029058">
    <property type="entry name" value="AB_hydrolase_fold"/>
</dbReference>
<dbReference type="Gene3D" id="3.40.50.1820">
    <property type="entry name" value="alpha/beta hydrolase"/>
    <property type="match status" value="1"/>
</dbReference>
<evidence type="ECO:0000256" key="2">
    <source>
        <dbReference type="ARBA" id="ARBA00022801"/>
    </source>
</evidence>
<dbReference type="SUPFAM" id="SSF53474">
    <property type="entry name" value="alpha/beta-Hydrolases"/>
    <property type="match status" value="1"/>
</dbReference>
<dbReference type="OrthoDB" id="9795555at2"/>
<gene>
    <name evidence="4" type="ORF">CFX0092_B0642</name>
</gene>
<keyword evidence="2" id="KW-0378">Hydrolase</keyword>
<dbReference type="KEGG" id="pbf:CFX0092_B0642"/>
<dbReference type="PANTHER" id="PTHR10655">
    <property type="entry name" value="LYSOPHOSPHOLIPASE-RELATED"/>
    <property type="match status" value="1"/>
</dbReference>
<feature type="domain" description="Phospholipase/carboxylesterase/thioesterase" evidence="3">
    <location>
        <begin position="17"/>
        <end position="207"/>
    </location>
</feature>
<evidence type="ECO:0000256" key="1">
    <source>
        <dbReference type="ARBA" id="ARBA00006499"/>
    </source>
</evidence>
<reference evidence="4" key="1">
    <citation type="submission" date="2016-01" db="EMBL/GenBank/DDBJ databases">
        <authorList>
            <person name="Mcilroy J.S."/>
            <person name="Karst M S."/>
            <person name="Albertsen M."/>
        </authorList>
    </citation>
    <scope>NUCLEOTIDE SEQUENCE</scope>
    <source>
        <strain evidence="4">Cfx-K</strain>
    </source>
</reference>
<evidence type="ECO:0000259" key="3">
    <source>
        <dbReference type="Pfam" id="PF02230"/>
    </source>
</evidence>
<dbReference type="Proteomes" id="UP000215027">
    <property type="component" value="Chromosome II"/>
</dbReference>
<dbReference type="PANTHER" id="PTHR10655:SF17">
    <property type="entry name" value="LYSOPHOSPHOLIPASE-LIKE PROTEIN 1"/>
    <property type="match status" value="1"/>
</dbReference>
<keyword evidence="5" id="KW-1185">Reference proteome</keyword>
<accession>A0A160T6Z6</accession>
<name>A0A160T6Z6_9CHLR</name>
<comment type="similarity">
    <text evidence="1">Belongs to the AB hydrolase superfamily. AB hydrolase 2 family.</text>
</comment>
<evidence type="ECO:0000313" key="5">
    <source>
        <dbReference type="Proteomes" id="UP000215027"/>
    </source>
</evidence>
<organism evidence="4 5">
    <name type="scientific">Candidatus Promineifilum breve</name>
    <dbReference type="NCBI Taxonomy" id="1806508"/>
    <lineage>
        <taxon>Bacteria</taxon>
        <taxon>Bacillati</taxon>
        <taxon>Chloroflexota</taxon>
        <taxon>Ardenticatenia</taxon>
        <taxon>Candidatus Promineifilales</taxon>
        <taxon>Candidatus Promineifilaceae</taxon>
        <taxon>Candidatus Promineifilum</taxon>
    </lineage>
</organism>
<proteinExistence type="inferred from homology"/>
<dbReference type="RefSeq" id="WP_095045487.1">
    <property type="nucleotide sequence ID" value="NZ_LN890656.1"/>
</dbReference>
<dbReference type="GO" id="GO:0016787">
    <property type="term" value="F:hydrolase activity"/>
    <property type="evidence" value="ECO:0007669"/>
    <property type="project" value="UniProtKB-KW"/>
</dbReference>
<evidence type="ECO:0000313" key="4">
    <source>
        <dbReference type="EMBL" id="CUS06176.1"/>
    </source>
</evidence>
<sequence length="225" mass="22918">MNDVSHGTTIQAAGAPLAEAKGALILLHGRGATAASILDLAHYLAQPGLAFLAPQAAGNTWYPYSFLAPLGDNEPYLSAALRAVAETAARAAAAGIPERRLFFGGFSQGACLAAEYMARHARRYGGLLLFSGGLIGPPGTPRDYGGGFDGMPVFLGCSDVDPHIPLARVEETAAVLGGLGARVDQRIYPRLGHTINEDEIAAAAQLLAGALGSGAAPSGGDVLAE</sequence>
<protein>
    <submittedName>
        <fullName evidence="4">Phospholipase/Carboxylesterase</fullName>
    </submittedName>
</protein>
<dbReference type="InterPro" id="IPR050565">
    <property type="entry name" value="LYPA1-2/EST-like"/>
</dbReference>